<comment type="caution">
    <text evidence="9">The sequence shown here is derived from an EMBL/GenBank/DDBJ whole genome shotgun (WGS) entry which is preliminary data.</text>
</comment>
<dbReference type="InterPro" id="IPR003368">
    <property type="entry name" value="POMP_repeat"/>
</dbReference>
<name>A0A0S8G3B6_UNCT6</name>
<evidence type="ECO:0000256" key="3">
    <source>
        <dbReference type="ARBA" id="ARBA00004613"/>
    </source>
</evidence>
<evidence type="ECO:0000313" key="10">
    <source>
        <dbReference type="Proteomes" id="UP000051717"/>
    </source>
</evidence>
<dbReference type="InterPro" id="IPR007742">
    <property type="entry name" value="NosD_dom"/>
</dbReference>
<dbReference type="Pfam" id="PF05048">
    <property type="entry name" value="NosD"/>
    <property type="match status" value="1"/>
</dbReference>
<comment type="subcellular location">
    <subcellularLocation>
        <location evidence="1">Cell envelope</location>
    </subcellularLocation>
    <subcellularLocation>
        <location evidence="2">Cell outer membrane</location>
    </subcellularLocation>
    <subcellularLocation>
        <location evidence="3">Secreted</location>
    </subcellularLocation>
</comment>
<dbReference type="Proteomes" id="UP000051717">
    <property type="component" value="Unassembled WGS sequence"/>
</dbReference>
<proteinExistence type="predicted"/>
<evidence type="ECO:0000256" key="5">
    <source>
        <dbReference type="ARBA" id="ARBA00022729"/>
    </source>
</evidence>
<dbReference type="GO" id="GO:0009279">
    <property type="term" value="C:cell outer membrane"/>
    <property type="evidence" value="ECO:0007669"/>
    <property type="project" value="UniProtKB-SubCell"/>
</dbReference>
<organism evidence="9 10">
    <name type="scientific">candidate division TA06 bacterium SM23_40</name>
    <dbReference type="NCBI Taxonomy" id="1703774"/>
    <lineage>
        <taxon>Bacteria</taxon>
        <taxon>Bacteria division TA06</taxon>
    </lineage>
</organism>
<keyword evidence="7" id="KW-0998">Cell outer membrane</keyword>
<evidence type="ECO:0000256" key="6">
    <source>
        <dbReference type="ARBA" id="ARBA00023136"/>
    </source>
</evidence>
<evidence type="ECO:0000313" key="9">
    <source>
        <dbReference type="EMBL" id="KPK67455.1"/>
    </source>
</evidence>
<reference evidence="9 10" key="1">
    <citation type="journal article" date="2015" name="Microbiome">
        <title>Genomic resolution of linkages in carbon, nitrogen, and sulfur cycling among widespread estuary sediment bacteria.</title>
        <authorList>
            <person name="Baker B.J."/>
            <person name="Lazar C.S."/>
            <person name="Teske A.P."/>
            <person name="Dick G.J."/>
        </authorList>
    </citation>
    <scope>NUCLEOTIDE SEQUENCE [LARGE SCALE GENOMIC DNA]</scope>
    <source>
        <strain evidence="9">SM23_40</strain>
    </source>
</reference>
<dbReference type="InterPro" id="IPR022441">
    <property type="entry name" value="Para_beta_helix_rpt-2"/>
</dbReference>
<dbReference type="SUPFAM" id="SSF51126">
    <property type="entry name" value="Pectin lyase-like"/>
    <property type="match status" value="1"/>
</dbReference>
<dbReference type="NCBIfam" id="TIGR03804">
    <property type="entry name" value="para_beta_helix"/>
    <property type="match status" value="1"/>
</dbReference>
<evidence type="ECO:0000256" key="4">
    <source>
        <dbReference type="ARBA" id="ARBA00022525"/>
    </source>
</evidence>
<keyword evidence="6" id="KW-0472">Membrane</keyword>
<gene>
    <name evidence="9" type="ORF">AMJ82_10630</name>
</gene>
<dbReference type="Gene3D" id="2.160.20.10">
    <property type="entry name" value="Single-stranded right-handed beta-helix, Pectin lyase-like"/>
    <property type="match status" value="1"/>
</dbReference>
<keyword evidence="4" id="KW-0964">Secreted</keyword>
<feature type="domain" description="Periplasmic copper-binding protein NosD beta helix" evidence="8">
    <location>
        <begin position="109"/>
        <end position="270"/>
    </location>
</feature>
<evidence type="ECO:0000256" key="2">
    <source>
        <dbReference type="ARBA" id="ARBA00004442"/>
    </source>
</evidence>
<dbReference type="AlphaFoldDB" id="A0A0S8G3B6"/>
<dbReference type="GO" id="GO:0005576">
    <property type="term" value="C:extracellular region"/>
    <property type="evidence" value="ECO:0007669"/>
    <property type="project" value="UniProtKB-SubCell"/>
</dbReference>
<dbReference type="InterPro" id="IPR012334">
    <property type="entry name" value="Pectin_lyas_fold"/>
</dbReference>
<keyword evidence="5" id="KW-0732">Signal</keyword>
<dbReference type="EMBL" id="LJUI01000127">
    <property type="protein sequence ID" value="KPK67455.1"/>
    <property type="molecule type" value="Genomic_DNA"/>
</dbReference>
<evidence type="ECO:0000259" key="8">
    <source>
        <dbReference type="Pfam" id="PF05048"/>
    </source>
</evidence>
<protein>
    <recommendedName>
        <fullName evidence="8">Periplasmic copper-binding protein NosD beta helix domain-containing protein</fullName>
    </recommendedName>
</protein>
<dbReference type="InterPro" id="IPR006626">
    <property type="entry name" value="PbH1"/>
</dbReference>
<evidence type="ECO:0000256" key="7">
    <source>
        <dbReference type="ARBA" id="ARBA00023237"/>
    </source>
</evidence>
<accession>A0A0S8G3B6</accession>
<sequence>MTSIRSAMAVVLVMGLLVASAGATILHVPSQYPTIQAGIDAAVDGDTVLVADGTYTGDGNRDIDFGGTSIVVMSENGPEATILDCEGSEQEHHRGFLFHTGEDANAVVQGFTIRNGYATKGGGICINFFDVEPYPTIVGNRIEGNTATGSGGGIYCSASSSIIVGNTITGNRTITWEGGGIYCTGGGYDPIIGGNTITANIAGYRGGGIFCNTSSPIIAGNTIAGNTGTANAGAIACFWSADPIIDGNTITGNTSNVGGSIVCAYWASPMVINSILWGDSASTGQEIALYEGSSITVAYSNVEAGSSAAFINPGCTLYWEDGNIDADPIFVHEDWKDYRLLWGSPCIDAGQPDLWDPDGTRRDMGRYIFDQSKALVTYLTPETLAVHPGESWRVLYTLVNCHDAPQPCWGIAELTLPNGEPWPGNPLEGPDHGIMHRQYNWQCVREYEVPEMWPFGWSDFMWQVGLPANLFDKDRFSFAVLPQEGEWEAAENARR</sequence>
<dbReference type="NCBIfam" id="TIGR01376">
    <property type="entry name" value="POMP_repeat"/>
    <property type="match status" value="1"/>
</dbReference>
<evidence type="ECO:0000256" key="1">
    <source>
        <dbReference type="ARBA" id="ARBA00004196"/>
    </source>
</evidence>
<dbReference type="InterPro" id="IPR011050">
    <property type="entry name" value="Pectin_lyase_fold/virulence"/>
</dbReference>
<dbReference type="SMART" id="SM00710">
    <property type="entry name" value="PbH1"/>
    <property type="match status" value="5"/>
</dbReference>